<dbReference type="OrthoDB" id="1937734at2759"/>
<dbReference type="GO" id="GO:0031347">
    <property type="term" value="P:regulation of defense response"/>
    <property type="evidence" value="ECO:0000318"/>
    <property type="project" value="GO_Central"/>
</dbReference>
<dbReference type="Proteomes" id="UP000091857">
    <property type="component" value="Chromosome 4"/>
</dbReference>
<feature type="domain" description="Tify" evidence="4">
    <location>
        <begin position="120"/>
        <end position="155"/>
    </location>
</feature>
<dbReference type="InterPro" id="IPR018467">
    <property type="entry name" value="CCT_CS"/>
</dbReference>
<feature type="region of interest" description="Disordered" evidence="3">
    <location>
        <begin position="210"/>
        <end position="234"/>
    </location>
</feature>
<comment type="similarity">
    <text evidence="1 2">Belongs to the TIFY/JAZ family.</text>
</comment>
<protein>
    <recommendedName>
        <fullName evidence="2">Protein TIFY</fullName>
    </recommendedName>
    <alternativeName>
        <fullName evidence="2">Jasmonate ZIM domain-containing protein</fullName>
    </alternativeName>
</protein>
<dbReference type="Gramene" id="Manes.04G147900.1.v8.1">
    <property type="protein sequence ID" value="Manes.04G147900.1.v8.1.CDS"/>
    <property type="gene ID" value="Manes.04G147900.v8.1"/>
</dbReference>
<comment type="subcellular location">
    <subcellularLocation>
        <location evidence="2">Nucleus</location>
    </subcellularLocation>
</comment>
<organism evidence="5 6">
    <name type="scientific">Manihot esculenta</name>
    <name type="common">Cassava</name>
    <name type="synonym">Jatropha manihot</name>
    <dbReference type="NCBI Taxonomy" id="3983"/>
    <lineage>
        <taxon>Eukaryota</taxon>
        <taxon>Viridiplantae</taxon>
        <taxon>Streptophyta</taxon>
        <taxon>Embryophyta</taxon>
        <taxon>Tracheophyta</taxon>
        <taxon>Spermatophyta</taxon>
        <taxon>Magnoliopsida</taxon>
        <taxon>eudicotyledons</taxon>
        <taxon>Gunneridae</taxon>
        <taxon>Pentapetalae</taxon>
        <taxon>rosids</taxon>
        <taxon>fabids</taxon>
        <taxon>Malpighiales</taxon>
        <taxon>Euphorbiaceae</taxon>
        <taxon>Crotonoideae</taxon>
        <taxon>Manihoteae</taxon>
        <taxon>Manihot</taxon>
    </lineage>
</organism>
<evidence type="ECO:0000313" key="5">
    <source>
        <dbReference type="EMBL" id="OAY53245.1"/>
    </source>
</evidence>
<keyword evidence="2" id="KW-0539">Nucleus</keyword>
<reference evidence="6" key="1">
    <citation type="journal article" date="2016" name="Nat. Biotechnol.">
        <title>Sequencing wild and cultivated cassava and related species reveals extensive interspecific hybridization and genetic diversity.</title>
        <authorList>
            <person name="Bredeson J.V."/>
            <person name="Lyons J.B."/>
            <person name="Prochnik S.E."/>
            <person name="Wu G.A."/>
            <person name="Ha C.M."/>
            <person name="Edsinger-Gonzales E."/>
            <person name="Grimwood J."/>
            <person name="Schmutz J."/>
            <person name="Rabbi I.Y."/>
            <person name="Egesi C."/>
            <person name="Nauluvula P."/>
            <person name="Lebot V."/>
            <person name="Ndunguru J."/>
            <person name="Mkamilo G."/>
            <person name="Bart R.S."/>
            <person name="Setter T.L."/>
            <person name="Gleadow R.M."/>
            <person name="Kulakow P."/>
            <person name="Ferguson M.E."/>
            <person name="Rounsley S."/>
            <person name="Rokhsar D.S."/>
        </authorList>
    </citation>
    <scope>NUCLEOTIDE SEQUENCE [LARGE SCALE GENOMIC DNA]</scope>
    <source>
        <strain evidence="6">cv. AM560-2</strain>
    </source>
</reference>
<dbReference type="GO" id="GO:0009611">
    <property type="term" value="P:response to wounding"/>
    <property type="evidence" value="ECO:0000318"/>
    <property type="project" value="GO_Central"/>
</dbReference>
<dbReference type="AlphaFoldDB" id="A0A2C9W2P0"/>
<comment type="caution">
    <text evidence="5">The sequence shown here is derived from an EMBL/GenBank/DDBJ whole genome shotgun (WGS) entry which is preliminary data.</text>
</comment>
<evidence type="ECO:0000313" key="6">
    <source>
        <dbReference type="Proteomes" id="UP000091857"/>
    </source>
</evidence>
<evidence type="ECO:0000256" key="1">
    <source>
        <dbReference type="ARBA" id="ARBA00008614"/>
    </source>
</evidence>
<dbReference type="GO" id="GO:2000022">
    <property type="term" value="P:regulation of jasmonic acid mediated signaling pathway"/>
    <property type="evidence" value="ECO:0000318"/>
    <property type="project" value="GO_Central"/>
</dbReference>
<dbReference type="GO" id="GO:0005634">
    <property type="term" value="C:nucleus"/>
    <property type="evidence" value="ECO:0000318"/>
    <property type="project" value="GO_Central"/>
</dbReference>
<dbReference type="OMA" id="NIFSYPM"/>
<proteinExistence type="inferred from homology"/>
<dbReference type="SMART" id="SM00979">
    <property type="entry name" value="TIFY"/>
    <property type="match status" value="1"/>
</dbReference>
<dbReference type="Pfam" id="PF06200">
    <property type="entry name" value="tify"/>
    <property type="match status" value="1"/>
</dbReference>
<dbReference type="Pfam" id="PF09425">
    <property type="entry name" value="Jas_motif"/>
    <property type="match status" value="1"/>
</dbReference>
<dbReference type="STRING" id="3983.A0A2C9W2P0"/>
<evidence type="ECO:0000259" key="4">
    <source>
        <dbReference type="PROSITE" id="PS51320"/>
    </source>
</evidence>
<gene>
    <name evidence="5" type="ORF">MANES_04G147900v8</name>
</gene>
<keyword evidence="2" id="KW-1184">Jasmonic acid signaling pathway</keyword>
<comment type="function">
    <text evidence="2">Repressor of jasmonate responses.</text>
</comment>
<dbReference type="InterPro" id="IPR040390">
    <property type="entry name" value="TIFY/JAZ"/>
</dbReference>
<name>A0A2C9W2P0_MANES</name>
<dbReference type="PROSITE" id="PS51320">
    <property type="entry name" value="TIFY"/>
    <property type="match status" value="1"/>
</dbReference>
<evidence type="ECO:0000256" key="2">
    <source>
        <dbReference type="RuleBase" id="RU369065"/>
    </source>
</evidence>
<dbReference type="PANTHER" id="PTHR33077">
    <property type="entry name" value="PROTEIN TIFY 4A-RELATED-RELATED"/>
    <property type="match status" value="1"/>
</dbReference>
<accession>A0A2C9W2P0</accession>
<sequence>MANLVQKSGKAASPEKSNFAQTCNRFSQYLKERGSFGDLSLGINGNLEAKAPEASRPPATTLNLLSNIENSAEVSSQKAMPFPNIKPTDYFSQSVGFASTNPIQDSIAKSAGLRKSSRAADPGTAQLTIFYAGQVIAYDDFPADKAKEIMALASKASANTQNGFSTAASTSAIDNIKSTLQLQPQAIGSGLPIVTRVSLHRFFEKRKERVASKAPYQLNNPSSSPPARPRRDEQIDLEDQSWQQLELKL</sequence>
<evidence type="ECO:0000256" key="3">
    <source>
        <dbReference type="SAM" id="MobiDB-lite"/>
    </source>
</evidence>
<keyword evidence="6" id="KW-1185">Reference proteome</keyword>
<dbReference type="PANTHER" id="PTHR33077:SF52">
    <property type="entry name" value="PROTEIN TIFY 11D"/>
    <property type="match status" value="1"/>
</dbReference>
<dbReference type="EMBL" id="CM004390">
    <property type="protein sequence ID" value="OAY53245.1"/>
    <property type="molecule type" value="Genomic_DNA"/>
</dbReference>
<dbReference type="InterPro" id="IPR010399">
    <property type="entry name" value="Tify_dom"/>
</dbReference>
<comment type="domain">
    <text evidence="2">The jas domain is required for interaction with COI1.</text>
</comment>